<evidence type="ECO:0000259" key="8">
    <source>
        <dbReference type="Pfam" id="PF00485"/>
    </source>
</evidence>
<dbReference type="RefSeq" id="XP_044558698.1">
    <property type="nucleotide sequence ID" value="XM_044710660.1"/>
</dbReference>
<dbReference type="InterPro" id="IPR000764">
    <property type="entry name" value="Uridine_kinase-like"/>
</dbReference>
<keyword evidence="6" id="KW-0418">Kinase</keyword>
<dbReference type="GO" id="GO:0005524">
    <property type="term" value="F:ATP binding"/>
    <property type="evidence" value="ECO:0007669"/>
    <property type="project" value="InterPro"/>
</dbReference>
<sequence>MSSLPNEILYGSPEYLHQHTHLKRKEESSSSNVFSKKNEKEKENATVQRLVSYVSTFKPPTKQPFIIGVCGGSASGKTTVCREIVKSLSDKRVAVISQDSFYRNLTDEERELAKTMFTILIIQESTRELKAGNPVDIPVYDFKTHSRTSQTERVEGADVIIIEGILIFFTKEMRELMDMKIFVDTDADVRLARRIRRDTKERGRDLEGILLQYERFVKPSFDDYIMPTKKYADIIIPRGGANTVAIDLLVQHIHLKLLMLEHHKE</sequence>
<dbReference type="SUPFAM" id="SSF52540">
    <property type="entry name" value="P-loop containing nucleoside triphosphate hydrolases"/>
    <property type="match status" value="1"/>
</dbReference>
<proteinExistence type="predicted"/>
<keyword evidence="10" id="KW-1185">Reference proteome</keyword>
<keyword evidence="4" id="KW-0808">Transferase</keyword>
<reference evidence="9 10" key="1">
    <citation type="journal article" date="2019" name="Sci. Rep.">
        <title>Nanopore sequencing improves the draft genome of the human pathogenic amoeba Naegleria fowleri.</title>
        <authorList>
            <person name="Liechti N."/>
            <person name="Schurch N."/>
            <person name="Bruggmann R."/>
            <person name="Wittwer M."/>
        </authorList>
    </citation>
    <scope>NUCLEOTIDE SEQUENCE [LARGE SCALE GENOMIC DNA]</scope>
    <source>
        <strain evidence="9 10">ATCC 30894</strain>
    </source>
</reference>
<comment type="caution">
    <text evidence="9">The sequence shown here is derived from an EMBL/GenBank/DDBJ whole genome shotgun (WGS) entry which is preliminary data.</text>
</comment>
<evidence type="ECO:0000256" key="6">
    <source>
        <dbReference type="ARBA" id="ARBA00022777"/>
    </source>
</evidence>
<evidence type="ECO:0000313" key="9">
    <source>
        <dbReference type="EMBL" id="KAF0973985.1"/>
    </source>
</evidence>
<dbReference type="PRINTS" id="PR00988">
    <property type="entry name" value="URIDINKINASE"/>
</dbReference>
<dbReference type="UniPathway" id="UPA00574">
    <property type="reaction ID" value="UER00637"/>
</dbReference>
<dbReference type="InterPro" id="IPR006083">
    <property type="entry name" value="PRK/URK"/>
</dbReference>
<evidence type="ECO:0000256" key="3">
    <source>
        <dbReference type="ARBA" id="ARBA00012137"/>
    </source>
</evidence>
<evidence type="ECO:0000256" key="7">
    <source>
        <dbReference type="SAM" id="MobiDB-lite"/>
    </source>
</evidence>
<dbReference type="GO" id="GO:0044206">
    <property type="term" value="P:UMP salvage"/>
    <property type="evidence" value="ECO:0007669"/>
    <property type="project" value="UniProtKB-UniPathway"/>
</dbReference>
<dbReference type="NCBIfam" id="NF004018">
    <property type="entry name" value="PRK05480.1"/>
    <property type="match status" value="1"/>
</dbReference>
<dbReference type="OMA" id="PQSTVCE"/>
<accession>A0A6A5BK48</accession>
<dbReference type="Pfam" id="PF00485">
    <property type="entry name" value="PRK"/>
    <property type="match status" value="1"/>
</dbReference>
<organism evidence="9 10">
    <name type="scientific">Naegleria fowleri</name>
    <name type="common">Brain eating amoeba</name>
    <dbReference type="NCBI Taxonomy" id="5763"/>
    <lineage>
        <taxon>Eukaryota</taxon>
        <taxon>Discoba</taxon>
        <taxon>Heterolobosea</taxon>
        <taxon>Tetramitia</taxon>
        <taxon>Eutetramitia</taxon>
        <taxon>Vahlkampfiidae</taxon>
        <taxon>Naegleria</taxon>
    </lineage>
</organism>
<feature type="domain" description="Phosphoribulokinase/uridine kinase" evidence="8">
    <location>
        <begin position="66"/>
        <end position="244"/>
    </location>
</feature>
<dbReference type="VEuPathDB" id="AmoebaDB:NfTy_089610"/>
<dbReference type="CDD" id="cd02023">
    <property type="entry name" value="UMPK"/>
    <property type="match status" value="1"/>
</dbReference>
<gene>
    <name evidence="9" type="ORF">FDP41_006968</name>
</gene>
<evidence type="ECO:0000256" key="2">
    <source>
        <dbReference type="ARBA" id="ARBA00004784"/>
    </source>
</evidence>
<evidence type="ECO:0000256" key="5">
    <source>
        <dbReference type="ARBA" id="ARBA00022741"/>
    </source>
</evidence>
<evidence type="ECO:0000313" key="10">
    <source>
        <dbReference type="Proteomes" id="UP000444721"/>
    </source>
</evidence>
<comment type="pathway">
    <text evidence="2">Pyrimidine metabolism; CTP biosynthesis via salvage pathway; CTP from cytidine: step 1/3.</text>
</comment>
<dbReference type="AlphaFoldDB" id="A0A6A5BK48"/>
<protein>
    <recommendedName>
        <fullName evidence="3">uridine/cytidine kinase</fullName>
        <ecNumber evidence="3">2.7.1.48</ecNumber>
    </recommendedName>
</protein>
<dbReference type="GeneID" id="68114186"/>
<feature type="region of interest" description="Disordered" evidence="7">
    <location>
        <begin position="21"/>
        <end position="41"/>
    </location>
</feature>
<dbReference type="VEuPathDB" id="AmoebaDB:FDP41_006968"/>
<dbReference type="OrthoDB" id="106623at2759"/>
<dbReference type="VEuPathDB" id="AmoebaDB:NF0082780"/>
<comment type="pathway">
    <text evidence="1">Pyrimidine metabolism; UMP biosynthesis via salvage pathway; UMP from uridine: step 1/1.</text>
</comment>
<dbReference type="EC" id="2.7.1.48" evidence="3"/>
<dbReference type="Gene3D" id="3.40.50.300">
    <property type="entry name" value="P-loop containing nucleotide triphosphate hydrolases"/>
    <property type="match status" value="1"/>
</dbReference>
<evidence type="ECO:0000256" key="4">
    <source>
        <dbReference type="ARBA" id="ARBA00022679"/>
    </source>
</evidence>
<dbReference type="InterPro" id="IPR027417">
    <property type="entry name" value="P-loop_NTPase"/>
</dbReference>
<dbReference type="EMBL" id="VFQX01000055">
    <property type="protein sequence ID" value="KAF0973985.1"/>
    <property type="molecule type" value="Genomic_DNA"/>
</dbReference>
<evidence type="ECO:0000256" key="1">
    <source>
        <dbReference type="ARBA" id="ARBA00004690"/>
    </source>
</evidence>
<dbReference type="FunFam" id="3.40.50.300:FF:000339">
    <property type="entry name" value="Uridine kinase"/>
    <property type="match status" value="1"/>
</dbReference>
<dbReference type="Proteomes" id="UP000444721">
    <property type="component" value="Unassembled WGS sequence"/>
</dbReference>
<keyword evidence="5" id="KW-0547">Nucleotide-binding</keyword>
<name>A0A6A5BK48_NAEFO</name>
<dbReference type="GO" id="GO:0004849">
    <property type="term" value="F:uridine kinase activity"/>
    <property type="evidence" value="ECO:0007669"/>
    <property type="project" value="UniProtKB-EC"/>
</dbReference>
<dbReference type="PANTHER" id="PTHR10285">
    <property type="entry name" value="URIDINE KINASE"/>
    <property type="match status" value="1"/>
</dbReference>